<dbReference type="Gene3D" id="2.120.10.80">
    <property type="entry name" value="Kelch-type beta propeller"/>
    <property type="match status" value="1"/>
</dbReference>
<keyword evidence="1" id="KW-0880">Kelch repeat</keyword>
<gene>
    <name evidence="3" type="ORF">GBAR_LOCUS13209</name>
</gene>
<proteinExistence type="predicted"/>
<dbReference type="PANTHER" id="PTHR46093:SF18">
    <property type="entry name" value="FIBRONECTIN TYPE-III DOMAIN-CONTAINING PROTEIN"/>
    <property type="match status" value="1"/>
</dbReference>
<protein>
    <submittedName>
        <fullName evidence="3">Rab9 effector protein with kelch motifs</fullName>
    </submittedName>
</protein>
<evidence type="ECO:0000313" key="4">
    <source>
        <dbReference type="Proteomes" id="UP001174909"/>
    </source>
</evidence>
<sequence>MEKKLGFGCWEKLQASGSAPSVRFGHSTAVVGDFLYVFGGGSYSDGEETVYHNDLFTLDCEKLMWSCVGQEGDVPTPREGAILVAVSGSLYLYGGTDREGATSCAQGLFLFDTVSCEWTRQSTSGSAPKAMSMSGVLCDGKIVTFGGVLSGKGCSRPTLLSSRVFDVE</sequence>
<dbReference type="InterPro" id="IPR015915">
    <property type="entry name" value="Kelch-typ_b-propeller"/>
</dbReference>
<dbReference type="Proteomes" id="UP001174909">
    <property type="component" value="Unassembled WGS sequence"/>
</dbReference>
<evidence type="ECO:0000313" key="3">
    <source>
        <dbReference type="EMBL" id="CAI8022512.1"/>
    </source>
</evidence>
<keyword evidence="4" id="KW-1185">Reference proteome</keyword>
<reference evidence="3" key="1">
    <citation type="submission" date="2023-03" db="EMBL/GenBank/DDBJ databases">
        <authorList>
            <person name="Steffen K."/>
            <person name="Cardenas P."/>
        </authorList>
    </citation>
    <scope>NUCLEOTIDE SEQUENCE</scope>
</reference>
<name>A0AA35WQF0_GEOBA</name>
<dbReference type="AlphaFoldDB" id="A0AA35WQF0"/>
<organism evidence="3 4">
    <name type="scientific">Geodia barretti</name>
    <name type="common">Barrett's horny sponge</name>
    <dbReference type="NCBI Taxonomy" id="519541"/>
    <lineage>
        <taxon>Eukaryota</taxon>
        <taxon>Metazoa</taxon>
        <taxon>Porifera</taxon>
        <taxon>Demospongiae</taxon>
        <taxon>Heteroscleromorpha</taxon>
        <taxon>Tetractinellida</taxon>
        <taxon>Astrophorina</taxon>
        <taxon>Geodiidae</taxon>
        <taxon>Geodia</taxon>
    </lineage>
</organism>
<dbReference type="Pfam" id="PF24681">
    <property type="entry name" value="Kelch_KLHDC2_KLHL20_DRC7"/>
    <property type="match status" value="1"/>
</dbReference>
<evidence type="ECO:0000256" key="1">
    <source>
        <dbReference type="ARBA" id="ARBA00022441"/>
    </source>
</evidence>
<comment type="caution">
    <text evidence="3">The sequence shown here is derived from an EMBL/GenBank/DDBJ whole genome shotgun (WGS) entry which is preliminary data.</text>
</comment>
<dbReference type="SUPFAM" id="SSF117281">
    <property type="entry name" value="Kelch motif"/>
    <property type="match status" value="1"/>
</dbReference>
<accession>A0AA35WQF0</accession>
<keyword evidence="2" id="KW-0677">Repeat</keyword>
<evidence type="ECO:0000256" key="2">
    <source>
        <dbReference type="ARBA" id="ARBA00022737"/>
    </source>
</evidence>
<dbReference type="EMBL" id="CASHTH010001959">
    <property type="protein sequence ID" value="CAI8022512.1"/>
    <property type="molecule type" value="Genomic_DNA"/>
</dbReference>
<dbReference type="PANTHER" id="PTHR46093">
    <property type="entry name" value="ACYL-COA-BINDING DOMAIN-CONTAINING PROTEIN 5"/>
    <property type="match status" value="1"/>
</dbReference>